<dbReference type="AlphaFoldDB" id="A0A084GDH5"/>
<dbReference type="OrthoDB" id="5358884at2759"/>
<dbReference type="OMA" id="CMHACAM"/>
<evidence type="ECO:0000256" key="2">
    <source>
        <dbReference type="SAM" id="Phobius"/>
    </source>
</evidence>
<feature type="compositionally biased region" description="Low complexity" evidence="1">
    <location>
        <begin position="108"/>
        <end position="120"/>
    </location>
</feature>
<proteinExistence type="predicted"/>
<keyword evidence="2" id="KW-1133">Transmembrane helix</keyword>
<dbReference type="HOGENOM" id="CLU_075359_0_0_1"/>
<dbReference type="GeneID" id="27721294"/>
<dbReference type="RefSeq" id="XP_016645186.1">
    <property type="nucleotide sequence ID" value="XM_016785308.1"/>
</dbReference>
<feature type="region of interest" description="Disordered" evidence="1">
    <location>
        <begin position="103"/>
        <end position="140"/>
    </location>
</feature>
<evidence type="ECO:0000313" key="4">
    <source>
        <dbReference type="Proteomes" id="UP000028545"/>
    </source>
</evidence>
<protein>
    <recommendedName>
        <fullName evidence="5">Apple domain-containing protein</fullName>
    </recommendedName>
</protein>
<dbReference type="VEuPathDB" id="FungiDB:SAPIO_CDS2222"/>
<evidence type="ECO:0008006" key="5">
    <source>
        <dbReference type="Google" id="ProtNLM"/>
    </source>
</evidence>
<feature type="transmembrane region" description="Helical" evidence="2">
    <location>
        <begin position="67"/>
        <end position="92"/>
    </location>
</feature>
<dbReference type="KEGG" id="sapo:SAPIO_CDS2222"/>
<name>A0A084GDH5_PSEDA</name>
<keyword evidence="4" id="KW-1185">Reference proteome</keyword>
<keyword evidence="2" id="KW-0812">Transmembrane</keyword>
<evidence type="ECO:0000313" key="3">
    <source>
        <dbReference type="EMBL" id="KEZ45387.1"/>
    </source>
</evidence>
<dbReference type="EMBL" id="JOWA01000085">
    <property type="protein sequence ID" value="KEZ45387.1"/>
    <property type="molecule type" value="Genomic_DNA"/>
</dbReference>
<comment type="caution">
    <text evidence="3">The sequence shown here is derived from an EMBL/GenBank/DDBJ whole genome shotgun (WGS) entry which is preliminary data.</text>
</comment>
<gene>
    <name evidence="3" type="ORF">SAPIO_CDS2222</name>
</gene>
<evidence type="ECO:0000256" key="1">
    <source>
        <dbReference type="SAM" id="MobiDB-lite"/>
    </source>
</evidence>
<keyword evidence="2" id="KW-0472">Membrane</keyword>
<reference evidence="3 4" key="1">
    <citation type="journal article" date="2014" name="Genome Announc.">
        <title>Draft genome sequence of the pathogenic fungus Scedosporium apiospermum.</title>
        <authorList>
            <person name="Vandeputte P."/>
            <person name="Ghamrawi S."/>
            <person name="Rechenmann M."/>
            <person name="Iltis A."/>
            <person name="Giraud S."/>
            <person name="Fleury M."/>
            <person name="Thornton C."/>
            <person name="Delhaes L."/>
            <person name="Meyer W."/>
            <person name="Papon N."/>
            <person name="Bouchara J.P."/>
        </authorList>
    </citation>
    <scope>NUCLEOTIDE SEQUENCE [LARGE SCALE GENOMIC DNA]</scope>
    <source>
        <strain evidence="3 4">IHEM 14462</strain>
    </source>
</reference>
<accession>A0A084GDH5</accession>
<dbReference type="Proteomes" id="UP000028545">
    <property type="component" value="Unassembled WGS sequence"/>
</dbReference>
<organism evidence="3 4">
    <name type="scientific">Pseudallescheria apiosperma</name>
    <name type="common">Scedosporium apiospermum</name>
    <dbReference type="NCBI Taxonomy" id="563466"/>
    <lineage>
        <taxon>Eukaryota</taxon>
        <taxon>Fungi</taxon>
        <taxon>Dikarya</taxon>
        <taxon>Ascomycota</taxon>
        <taxon>Pezizomycotina</taxon>
        <taxon>Sordariomycetes</taxon>
        <taxon>Hypocreomycetidae</taxon>
        <taxon>Microascales</taxon>
        <taxon>Microascaceae</taxon>
        <taxon>Scedosporium</taxon>
    </lineage>
</organism>
<feature type="region of interest" description="Disordered" evidence="1">
    <location>
        <begin position="1"/>
        <end position="20"/>
    </location>
</feature>
<sequence>MATTGLPPQYRSATPVESGLEVVPEPSHLPEVTSYYGKPSPSEKGGVAAAAAPVEKRKFCGLRTSTFILLVLLTLVIVIAAIAGGVGGSIAVDKAYERGRADVTAERTTSSPDNSSPTNSDNDDDDPSSGATPATGGNIALPATIGLVPVDCPNLDSTTHKVTPTSKTFTFEATCGADSAPGEGDRNIVTILAYRFTDCLRACASFNERGNVPNTTCGAVHFHSDLKWINERGGNCWLKKSVTTLVVDTRAENKNLHVFAVLQDS</sequence>